<dbReference type="EMBL" id="AMZO01000063">
    <property type="protein sequence ID" value="ELR63079.1"/>
    <property type="molecule type" value="Genomic_DNA"/>
</dbReference>
<sequence>MPKPPSVTRHLDAFVMPTELKIALILLKATMVSGEKQPTLTL</sequence>
<protein>
    <submittedName>
        <fullName evidence="1">Uncharacterized protein</fullName>
    </submittedName>
</protein>
<accession>L8J625</accession>
<evidence type="ECO:0000313" key="1">
    <source>
        <dbReference type="EMBL" id="ELR63079.1"/>
    </source>
</evidence>
<name>L8J625_9GAMM</name>
<organism evidence="1 2">
    <name type="scientific">Photobacterium marinum</name>
    <dbReference type="NCBI Taxonomy" id="1056511"/>
    <lineage>
        <taxon>Bacteria</taxon>
        <taxon>Pseudomonadati</taxon>
        <taxon>Pseudomonadota</taxon>
        <taxon>Gammaproteobacteria</taxon>
        <taxon>Vibrionales</taxon>
        <taxon>Vibrionaceae</taxon>
        <taxon>Photobacterium</taxon>
    </lineage>
</organism>
<dbReference type="PATRIC" id="fig|1056511.3.peg.4948"/>
<comment type="caution">
    <text evidence="1">The sequence shown here is derived from an EMBL/GenBank/DDBJ whole genome shotgun (WGS) entry which is preliminary data.</text>
</comment>
<reference evidence="1 2" key="1">
    <citation type="submission" date="2012-12" db="EMBL/GenBank/DDBJ databases">
        <title>Genome Assembly of Photobacterium sp. AK15.</title>
        <authorList>
            <person name="Khatri I."/>
            <person name="Vaidya B."/>
            <person name="Srinivas T.N.R."/>
            <person name="Subramanian S."/>
            <person name="Pinnaka A."/>
        </authorList>
    </citation>
    <scope>NUCLEOTIDE SEQUENCE [LARGE SCALE GENOMIC DNA]</scope>
    <source>
        <strain evidence="1 2">AK15</strain>
    </source>
</reference>
<gene>
    <name evidence="1" type="ORF">C942_04728</name>
</gene>
<dbReference type="AlphaFoldDB" id="L8J625"/>
<proteinExistence type="predicted"/>
<evidence type="ECO:0000313" key="2">
    <source>
        <dbReference type="Proteomes" id="UP000011134"/>
    </source>
</evidence>
<dbReference type="Proteomes" id="UP000011134">
    <property type="component" value="Unassembled WGS sequence"/>
</dbReference>
<keyword evidence="2" id="KW-1185">Reference proteome</keyword>